<dbReference type="AlphaFoldDB" id="F1T425"/>
<dbReference type="EMBL" id="ACGK02000001">
    <property type="protein sequence ID" value="EGF23469.1"/>
    <property type="molecule type" value="Genomic_DNA"/>
</dbReference>
<accession>F1T425</accession>
<dbReference type="Gene3D" id="1.10.3210.10">
    <property type="entry name" value="Hypothetical protein af1432"/>
    <property type="match status" value="1"/>
</dbReference>
<dbReference type="PANTHER" id="PTHR35795">
    <property type="entry name" value="SLR1885 PROTEIN"/>
    <property type="match status" value="1"/>
</dbReference>
<dbReference type="InterPro" id="IPR051094">
    <property type="entry name" value="Diverse_Catalytic_Enzymes"/>
</dbReference>
<dbReference type="InterPro" id="IPR003607">
    <property type="entry name" value="HD/PDEase_dom"/>
</dbReference>
<dbReference type="GeneID" id="93210032"/>
<dbReference type="OrthoDB" id="9803619at2"/>
<sequence>MIQTNPYAPHLTGELTRACADQIKDMHKNHRVSAYATPDTAVIRRDVDEDHESILRPAFVRDVEKIIHTPAYNRLAGKTQVFSFRSNDDLTRRNLHVQLVARVARDIGRALGLNLDLIEAIGLGHDIGHTPFGHIGERYVSSIYHAYTGGYFFHNVQSVRSLDTLYKRNLSLQVLDGIICHNGEFEQQVIKTSDLSTFDAYDHMVARAWHEGEAYINTLRPMTLEGCVVRLCDIIAYVGKDRQDAILAGLCDEHSFSDGLGGTYNSWALSAFVADCVEHSLGKDHIELSDEAFCELARAKKENYDKIYMTAEVDGKFGQHIQQLFQQVFDHELDAVERNDTHSIIYRHHIEPVSQHLSHYGYEYAWQKNPIQTVTDFIASMTDSYFIDLCRHLLPDSQDIFPSYPRFHRFEY</sequence>
<protein>
    <submittedName>
        <fullName evidence="2">Putative dGTPase</fullName>
        <ecNumber evidence="2">3.1.5.1</ecNumber>
    </submittedName>
</protein>
<dbReference type="Pfam" id="PF01966">
    <property type="entry name" value="HD"/>
    <property type="match status" value="1"/>
</dbReference>
<dbReference type="RefSeq" id="WP_006302566.1">
    <property type="nucleotide sequence ID" value="NZ_ACGK02000001.1"/>
</dbReference>
<dbReference type="Proteomes" id="UP000005947">
    <property type="component" value="Unassembled WGS sequence"/>
</dbReference>
<dbReference type="PROSITE" id="PS51831">
    <property type="entry name" value="HD"/>
    <property type="match status" value="1"/>
</dbReference>
<proteinExistence type="predicted"/>
<reference evidence="2 3" key="1">
    <citation type="submission" date="2011-02" db="EMBL/GenBank/DDBJ databases">
        <authorList>
            <person name="Muzny D."/>
            <person name="Qin X."/>
            <person name="Buhay C."/>
            <person name="Dugan-Rocha S."/>
            <person name="Ding Y."/>
            <person name="Chen G."/>
            <person name="Hawes A."/>
            <person name="Holder M."/>
            <person name="Jhangiani S."/>
            <person name="Johnson A."/>
            <person name="Khan Z."/>
            <person name="Li Z."/>
            <person name="Liu W."/>
            <person name="Liu X."/>
            <person name="Perez L."/>
            <person name="Shen H."/>
            <person name="Wang Q."/>
            <person name="Watt J."/>
            <person name="Xi L."/>
            <person name="Xin Y."/>
            <person name="Zhou J."/>
            <person name="Deng J."/>
            <person name="Jiang H."/>
            <person name="Liu Y."/>
            <person name="Qu J."/>
            <person name="Song X.-Z."/>
            <person name="Zhang L."/>
            <person name="Villasana D."/>
            <person name="Johnson A."/>
            <person name="Liu J."/>
            <person name="Liyanage D."/>
            <person name="Lorensuhewa L."/>
            <person name="Robinson T."/>
            <person name="Song A."/>
            <person name="Song B.-B."/>
            <person name="Dinh H."/>
            <person name="Thornton R."/>
            <person name="Coyle M."/>
            <person name="Francisco L."/>
            <person name="Jackson L."/>
            <person name="Javaid M."/>
            <person name="Korchina V."/>
            <person name="Kovar C."/>
            <person name="Mata R."/>
            <person name="Mathew T."/>
            <person name="Ngo R."/>
            <person name="Nguyen L."/>
            <person name="Nguyen N."/>
            <person name="Okwuonu G."/>
            <person name="Ongeri F."/>
            <person name="Pham C."/>
            <person name="Simmons D."/>
            <person name="Wilczek-Boney K."/>
            <person name="Hale W."/>
            <person name="Jakkamsetti A."/>
            <person name="Pham P."/>
            <person name="Ruth R."/>
            <person name="San Lucas F."/>
            <person name="Warren J."/>
            <person name="Zhang J."/>
            <person name="Zhao Z."/>
            <person name="Zhou C."/>
            <person name="Zhu D."/>
            <person name="Lee S."/>
            <person name="Bess C."/>
            <person name="Blankenburg K."/>
            <person name="Forbes L."/>
            <person name="Fu Q."/>
            <person name="Gubbala S."/>
            <person name="Hirani K."/>
            <person name="Jayaseelan J.C."/>
            <person name="Lara F."/>
            <person name="Munidasa M."/>
            <person name="Palculict T."/>
            <person name="Patil S."/>
            <person name="Pu L.-L."/>
            <person name="Saada N."/>
            <person name="Tang L."/>
            <person name="Weissenberger G."/>
            <person name="Zhu Y."/>
            <person name="Hemphill L."/>
            <person name="Shang Y."/>
            <person name="Youmans B."/>
            <person name="Ayvaz T."/>
            <person name="Ross M."/>
            <person name="Santibanez J."/>
            <person name="Aqrawi P."/>
            <person name="Gross S."/>
            <person name="Joshi V."/>
            <person name="Fowler G."/>
            <person name="Nazareth L."/>
            <person name="Reid J."/>
            <person name="Worley K."/>
            <person name="Petrosino J."/>
            <person name="Highlander S."/>
            <person name="Gibbs R."/>
        </authorList>
    </citation>
    <scope>NUCLEOTIDE SEQUENCE [LARGE SCALE GENOMIC DNA]</scope>
    <source>
        <strain evidence="2 3">DSM 15829</strain>
    </source>
</reference>
<gene>
    <name evidence="2" type="ORF">HMPREF0091_10416</name>
</gene>
<feature type="domain" description="HD" evidence="1">
    <location>
        <begin position="93"/>
        <end position="204"/>
    </location>
</feature>
<dbReference type="GO" id="GO:0008832">
    <property type="term" value="F:dGTPase activity"/>
    <property type="evidence" value="ECO:0007669"/>
    <property type="project" value="UniProtKB-EC"/>
</dbReference>
<evidence type="ECO:0000259" key="1">
    <source>
        <dbReference type="PROSITE" id="PS51831"/>
    </source>
</evidence>
<dbReference type="EC" id="3.1.5.1" evidence="2"/>
<comment type="caution">
    <text evidence="2">The sequence shown here is derived from an EMBL/GenBank/DDBJ whole genome shotgun (WGS) entry which is preliminary data.</text>
</comment>
<dbReference type="PANTHER" id="PTHR35795:SF1">
    <property type="entry name" value="BIS(5'-NUCLEOSYL)-TETRAPHOSPHATASE, SYMMETRICAL"/>
    <property type="match status" value="1"/>
</dbReference>
<evidence type="ECO:0000313" key="2">
    <source>
        <dbReference type="EMBL" id="EGF23469.1"/>
    </source>
</evidence>
<dbReference type="InterPro" id="IPR006674">
    <property type="entry name" value="HD_domain"/>
</dbReference>
<keyword evidence="2" id="KW-0378">Hydrolase</keyword>
<dbReference type="eggNOG" id="COG0232">
    <property type="taxonomic scope" value="Bacteria"/>
</dbReference>
<name>F1T425_9ACTN</name>
<evidence type="ECO:0000313" key="3">
    <source>
        <dbReference type="Proteomes" id="UP000005947"/>
    </source>
</evidence>
<dbReference type="SUPFAM" id="SSF109604">
    <property type="entry name" value="HD-domain/PDEase-like"/>
    <property type="match status" value="1"/>
</dbReference>
<organism evidence="2 3">
    <name type="scientific">Fannyhessea vaginae DSM 15829</name>
    <dbReference type="NCBI Taxonomy" id="525256"/>
    <lineage>
        <taxon>Bacteria</taxon>
        <taxon>Bacillati</taxon>
        <taxon>Actinomycetota</taxon>
        <taxon>Coriobacteriia</taxon>
        <taxon>Coriobacteriales</taxon>
        <taxon>Atopobiaceae</taxon>
        <taxon>Fannyhessea</taxon>
    </lineage>
</organism>
<dbReference type="CDD" id="cd00077">
    <property type="entry name" value="HDc"/>
    <property type="match status" value="1"/>
</dbReference>
<keyword evidence="3" id="KW-1185">Reference proteome</keyword>